<gene>
    <name evidence="7" type="primary">SLC17A5</name>
    <name evidence="7" type="ORF">GZH46_00807</name>
</gene>
<dbReference type="PANTHER" id="PTHR11662:SF399">
    <property type="entry name" value="FI19708P1-RELATED"/>
    <property type="match status" value="1"/>
</dbReference>
<comment type="caution">
    <text evidence="7">The sequence shown here is derived from an EMBL/GenBank/DDBJ whole genome shotgun (WGS) entry which is preliminary data.</text>
</comment>
<dbReference type="InterPro" id="IPR050382">
    <property type="entry name" value="MFS_Na/Anion_cotransporter"/>
</dbReference>
<feature type="transmembrane region" description="Helical" evidence="5">
    <location>
        <begin position="259"/>
        <end position="279"/>
    </location>
</feature>
<accession>A0ABQ7SB57</accession>
<feature type="domain" description="Major facilitator superfamily (MFS) profile" evidence="6">
    <location>
        <begin position="97"/>
        <end position="560"/>
    </location>
</feature>
<feature type="transmembrane region" description="Helical" evidence="5">
    <location>
        <begin position="440"/>
        <end position="459"/>
    </location>
</feature>
<feature type="transmembrane region" description="Helical" evidence="5">
    <location>
        <begin position="504"/>
        <end position="524"/>
    </location>
</feature>
<dbReference type="Pfam" id="PF07690">
    <property type="entry name" value="MFS_1"/>
    <property type="match status" value="1"/>
</dbReference>
<evidence type="ECO:0000256" key="5">
    <source>
        <dbReference type="SAM" id="Phobius"/>
    </source>
</evidence>
<protein>
    <submittedName>
        <fullName evidence="7">Sialin</fullName>
    </submittedName>
</protein>
<feature type="transmembrane region" description="Helical" evidence="5">
    <location>
        <begin position="365"/>
        <end position="387"/>
    </location>
</feature>
<comment type="subcellular location">
    <subcellularLocation>
        <location evidence="1">Membrane</location>
        <topology evidence="1">Multi-pass membrane protein</topology>
    </subcellularLocation>
</comment>
<proteinExistence type="predicted"/>
<dbReference type="InterPro" id="IPR036259">
    <property type="entry name" value="MFS_trans_sf"/>
</dbReference>
<evidence type="ECO:0000259" key="6">
    <source>
        <dbReference type="PROSITE" id="PS50850"/>
    </source>
</evidence>
<feature type="transmembrane region" description="Helical" evidence="5">
    <location>
        <begin position="199"/>
        <end position="219"/>
    </location>
</feature>
<evidence type="ECO:0000256" key="3">
    <source>
        <dbReference type="ARBA" id="ARBA00022989"/>
    </source>
</evidence>
<dbReference type="InterPro" id="IPR020846">
    <property type="entry name" value="MFS_dom"/>
</dbReference>
<keyword evidence="8" id="KW-1185">Reference proteome</keyword>
<evidence type="ECO:0000256" key="4">
    <source>
        <dbReference type="ARBA" id="ARBA00023136"/>
    </source>
</evidence>
<organism evidence="7 8">
    <name type="scientific">Fragariocoptes setiger</name>
    <dbReference type="NCBI Taxonomy" id="1670756"/>
    <lineage>
        <taxon>Eukaryota</taxon>
        <taxon>Metazoa</taxon>
        <taxon>Ecdysozoa</taxon>
        <taxon>Arthropoda</taxon>
        <taxon>Chelicerata</taxon>
        <taxon>Arachnida</taxon>
        <taxon>Acari</taxon>
        <taxon>Acariformes</taxon>
        <taxon>Trombidiformes</taxon>
        <taxon>Prostigmata</taxon>
        <taxon>Eupodina</taxon>
        <taxon>Eriophyoidea</taxon>
        <taxon>Phytoptidae</taxon>
        <taxon>Fragariocoptes</taxon>
    </lineage>
</organism>
<reference evidence="7 8" key="1">
    <citation type="submission" date="2020-10" db="EMBL/GenBank/DDBJ databases">
        <authorList>
            <person name="Klimov P.B."/>
            <person name="Dyachkov S.M."/>
            <person name="Chetverikov P.E."/>
        </authorList>
    </citation>
    <scope>NUCLEOTIDE SEQUENCE [LARGE SCALE GENOMIC DNA]</scope>
    <source>
        <strain evidence="7">BMOC 18-1129-001#AD2665</strain>
        <tissue evidence="7">Entire mites</tissue>
    </source>
</reference>
<dbReference type="Proteomes" id="UP000825002">
    <property type="component" value="Unassembled WGS sequence"/>
</dbReference>
<dbReference type="PROSITE" id="PS50850">
    <property type="entry name" value="MFS"/>
    <property type="match status" value="1"/>
</dbReference>
<keyword evidence="4 5" id="KW-0472">Membrane</keyword>
<feature type="transmembrane region" description="Helical" evidence="5">
    <location>
        <begin position="12"/>
        <end position="31"/>
    </location>
</feature>
<evidence type="ECO:0000256" key="1">
    <source>
        <dbReference type="ARBA" id="ARBA00004141"/>
    </source>
</evidence>
<dbReference type="PANTHER" id="PTHR11662">
    <property type="entry name" value="SOLUTE CARRIER FAMILY 17"/>
    <property type="match status" value="1"/>
</dbReference>
<feature type="transmembrane region" description="Helical" evidence="5">
    <location>
        <begin position="407"/>
        <end position="428"/>
    </location>
</feature>
<dbReference type="Gene3D" id="1.20.1250.20">
    <property type="entry name" value="MFS general substrate transporter like domains"/>
    <property type="match status" value="2"/>
</dbReference>
<sequence length="608" mass="65368">MAKATRDNCCGFSIRYLIIILATLCPVICYISRLNLSMAIVAMVNEPEIVPPPVIAAVTPPPPTSSFGDTNNFTNAKQTGDEMNAKSIPSESAPISLAESAEPALIINNNDSTPLEQAFTSETSTPLKLVSGDFAAPNTCPAPMQDGLDGAQAIKAPTYGPKYDWTNIETGHITSAFFWTYVLCQIPMARLAEIVGAKWIMAGAGIGSFILSLVAPLAADTGVLAFSLTRAIMGACQTAMFPAGYILYSKWLPPAERSIALPILVMGAYIGSIVSSTLTGVLCESPLGWPSVFYLSGAACGLWSLAWVLLSASEPRAHKCISLSELQYIESRMETTNLSGNDVEQSGSSAAPKRPSWRKILTSKAVWSLNATFFSSNCAFAVIMLLLPQFLNYVLRLPVINNGLINSAIFGAYIVSSLIVSSVCQLMIQTRSFGMTRLQIRKLFEGTAILGSSLCFAIMPCMGCNQTFVIGLLFVQIACYSLINGGEVQLPSELTLDFSGTIYALANSIGSSTGFLVPIVHGWIVTDRNDRDQWNSFFYLAAFVTAVGGVIFLIWGSNHMQDFAHDDDDIRKEPAKTTTGQSIVMIGVNDKKHKLANNDRKPAVAMSA</sequence>
<evidence type="ECO:0000313" key="7">
    <source>
        <dbReference type="EMBL" id="KAG9510631.1"/>
    </source>
</evidence>
<keyword evidence="2 5" id="KW-0812">Transmembrane</keyword>
<keyword evidence="3 5" id="KW-1133">Transmembrane helix</keyword>
<name>A0ABQ7SB57_9ACAR</name>
<dbReference type="InterPro" id="IPR011701">
    <property type="entry name" value="MFS"/>
</dbReference>
<dbReference type="EMBL" id="JAIFTH010000106">
    <property type="protein sequence ID" value="KAG9510631.1"/>
    <property type="molecule type" value="Genomic_DNA"/>
</dbReference>
<evidence type="ECO:0000256" key="2">
    <source>
        <dbReference type="ARBA" id="ARBA00022692"/>
    </source>
</evidence>
<evidence type="ECO:0000313" key="8">
    <source>
        <dbReference type="Proteomes" id="UP000825002"/>
    </source>
</evidence>
<dbReference type="SUPFAM" id="SSF103473">
    <property type="entry name" value="MFS general substrate transporter"/>
    <property type="match status" value="1"/>
</dbReference>
<feature type="transmembrane region" description="Helical" evidence="5">
    <location>
        <begin position="291"/>
        <end position="310"/>
    </location>
</feature>
<feature type="transmembrane region" description="Helical" evidence="5">
    <location>
        <begin position="536"/>
        <end position="555"/>
    </location>
</feature>
<feature type="transmembrane region" description="Helical" evidence="5">
    <location>
        <begin position="225"/>
        <end position="247"/>
    </location>
</feature>